<protein>
    <submittedName>
        <fullName evidence="1">Uncharacterized protein</fullName>
    </submittedName>
</protein>
<keyword evidence="2" id="KW-1185">Reference proteome</keyword>
<evidence type="ECO:0000313" key="1">
    <source>
        <dbReference type="EMBL" id="SNR40958.1"/>
    </source>
</evidence>
<gene>
    <name evidence="1" type="ORF">SAMN06265376_101646</name>
</gene>
<reference evidence="1 2" key="1">
    <citation type="submission" date="2017-06" db="EMBL/GenBank/DDBJ databases">
        <authorList>
            <person name="Kim H.J."/>
            <person name="Triplett B.A."/>
        </authorList>
    </citation>
    <scope>NUCLEOTIDE SEQUENCE [LARGE SCALE GENOMIC DNA]</scope>
    <source>
        <strain evidence="1 2">DSM 25597</strain>
    </source>
</reference>
<dbReference type="Proteomes" id="UP000198379">
    <property type="component" value="Unassembled WGS sequence"/>
</dbReference>
<sequence>MREIVHIRESEVVIYEVTNKYLKECWNLKVDLANKDIYLEYLKKCEFENILLDKTQCIFSDKWISHFLTNKSDGDWLWSVDLEHYFEKYNFLWPEAHLKKMRNSNFKLSDNSKSTIKKDET</sequence>
<proteinExistence type="predicted"/>
<name>A0A238W379_9FLAO</name>
<dbReference type="AlphaFoldDB" id="A0A238W379"/>
<organism evidence="1 2">
    <name type="scientific">Dokdonia pacifica</name>
    <dbReference type="NCBI Taxonomy" id="1627892"/>
    <lineage>
        <taxon>Bacteria</taxon>
        <taxon>Pseudomonadati</taxon>
        <taxon>Bacteroidota</taxon>
        <taxon>Flavobacteriia</taxon>
        <taxon>Flavobacteriales</taxon>
        <taxon>Flavobacteriaceae</taxon>
        <taxon>Dokdonia</taxon>
    </lineage>
</organism>
<dbReference type="OrthoDB" id="275232at2"/>
<evidence type="ECO:0000313" key="2">
    <source>
        <dbReference type="Proteomes" id="UP000198379"/>
    </source>
</evidence>
<accession>A0A238W379</accession>
<dbReference type="RefSeq" id="WP_089369973.1">
    <property type="nucleotide sequence ID" value="NZ_BMEP01000002.1"/>
</dbReference>
<dbReference type="EMBL" id="FZNY01000001">
    <property type="protein sequence ID" value="SNR40958.1"/>
    <property type="molecule type" value="Genomic_DNA"/>
</dbReference>